<dbReference type="HAMAP" id="MF_00595">
    <property type="entry name" value="PEPcase_type1"/>
    <property type="match status" value="1"/>
</dbReference>
<evidence type="ECO:0000256" key="4">
    <source>
        <dbReference type="ARBA" id="ARBA00012305"/>
    </source>
</evidence>
<evidence type="ECO:0000313" key="13">
    <source>
        <dbReference type="EMBL" id="APB33048.1"/>
    </source>
</evidence>
<protein>
    <recommendedName>
        <fullName evidence="5 10">Phosphoenolpyruvate carboxylase</fullName>
        <shortName evidence="10">PEPC</shortName>
        <shortName evidence="10">PEPCase</shortName>
        <ecNumber evidence="4 10">4.1.1.31</ecNumber>
    </recommendedName>
</protein>
<comment type="catalytic activity">
    <reaction evidence="9 10">
        <text>oxaloacetate + phosphate = phosphoenolpyruvate + hydrogencarbonate</text>
        <dbReference type="Rhea" id="RHEA:28370"/>
        <dbReference type="ChEBI" id="CHEBI:16452"/>
        <dbReference type="ChEBI" id="CHEBI:17544"/>
        <dbReference type="ChEBI" id="CHEBI:43474"/>
        <dbReference type="ChEBI" id="CHEBI:58702"/>
        <dbReference type="EC" id="4.1.1.31"/>
    </reaction>
</comment>
<keyword evidence="8 10" id="KW-0120">Carbon dioxide fixation</keyword>
<dbReference type="NCBIfam" id="NF000584">
    <property type="entry name" value="PRK00009.1"/>
    <property type="match status" value="1"/>
</dbReference>
<dbReference type="GO" id="GO:0015977">
    <property type="term" value="P:carbon fixation"/>
    <property type="evidence" value="ECO:0007669"/>
    <property type="project" value="UniProtKB-UniRule"/>
</dbReference>
<accession>A0A1J0AAT5</accession>
<comment type="similarity">
    <text evidence="3 10">Belongs to the PEPCase type 1 family.</text>
</comment>
<dbReference type="STRING" id="1188229.GlitD10_0734"/>
<dbReference type="KEGG" id="glt:GlitD10_0734"/>
<evidence type="ECO:0000256" key="3">
    <source>
        <dbReference type="ARBA" id="ARBA00008346"/>
    </source>
</evidence>
<evidence type="ECO:0000256" key="1">
    <source>
        <dbReference type="ARBA" id="ARBA00001946"/>
    </source>
</evidence>
<organism evidence="13 14">
    <name type="scientific">Gloeomargarita lithophora Alchichica-D10</name>
    <dbReference type="NCBI Taxonomy" id="1188229"/>
    <lineage>
        <taxon>Bacteria</taxon>
        <taxon>Bacillati</taxon>
        <taxon>Cyanobacteriota</taxon>
        <taxon>Cyanophyceae</taxon>
        <taxon>Gloeomargaritales</taxon>
        <taxon>Gloeomargaritaceae</taxon>
        <taxon>Gloeomargarita</taxon>
    </lineage>
</organism>
<dbReference type="PRINTS" id="PR00150">
    <property type="entry name" value="PEPCARBXLASE"/>
</dbReference>
<dbReference type="InterPro" id="IPR015813">
    <property type="entry name" value="Pyrv/PenolPyrv_kinase-like_dom"/>
</dbReference>
<keyword evidence="7 10" id="KW-0456">Lyase</keyword>
<evidence type="ECO:0000256" key="11">
    <source>
        <dbReference type="PROSITE-ProRule" id="PRU10111"/>
    </source>
</evidence>
<keyword evidence="14" id="KW-1185">Reference proteome</keyword>
<feature type="active site" evidence="10 12">
    <location>
        <position position="621"/>
    </location>
</feature>
<reference evidence="13 14" key="1">
    <citation type="submission" date="2016-10" db="EMBL/GenBank/DDBJ databases">
        <title>Description of Gloeomargarita lithophora gen. nov., sp. nov., a thylakoid-bearing basal-branching cyanobacterium with intracellular carbonates, and proposal for Gloeomargaritales ord. nov.</title>
        <authorList>
            <person name="Moreira D."/>
            <person name="Tavera R."/>
            <person name="Benzerara K."/>
            <person name="Skouri-Panet F."/>
            <person name="Couradeau E."/>
            <person name="Gerard E."/>
            <person name="Loussert C."/>
            <person name="Novelo E."/>
            <person name="Zivanovic Y."/>
            <person name="Lopez-Garcia P."/>
        </authorList>
    </citation>
    <scope>NUCLEOTIDE SEQUENCE [LARGE SCALE GENOMIC DNA]</scope>
    <source>
        <strain evidence="13 14">D10</strain>
    </source>
</reference>
<dbReference type="PROSITE" id="PS00393">
    <property type="entry name" value="PEPCASE_2"/>
    <property type="match status" value="1"/>
</dbReference>
<evidence type="ECO:0000256" key="2">
    <source>
        <dbReference type="ARBA" id="ARBA00003670"/>
    </source>
</evidence>
<comment type="subunit">
    <text evidence="10">Homotetramer.</text>
</comment>
<dbReference type="GO" id="GO:0006107">
    <property type="term" value="P:oxaloacetate metabolic process"/>
    <property type="evidence" value="ECO:0007669"/>
    <property type="project" value="UniProtKB-UniRule"/>
</dbReference>
<dbReference type="EC" id="4.1.1.31" evidence="4 10"/>
<dbReference type="GO" id="GO:0008964">
    <property type="term" value="F:phosphoenolpyruvate carboxylase activity"/>
    <property type="evidence" value="ECO:0007669"/>
    <property type="project" value="UniProtKB-UniRule"/>
</dbReference>
<name>A0A1J0AAT5_9CYAN</name>
<evidence type="ECO:0000256" key="9">
    <source>
        <dbReference type="ARBA" id="ARBA00048995"/>
    </source>
</evidence>
<dbReference type="EMBL" id="CP017675">
    <property type="protein sequence ID" value="APB33048.1"/>
    <property type="molecule type" value="Genomic_DNA"/>
</dbReference>
<comment type="cofactor">
    <cofactor evidence="1 10">
        <name>Mg(2+)</name>
        <dbReference type="ChEBI" id="CHEBI:18420"/>
    </cofactor>
</comment>
<dbReference type="RefSeq" id="WP_071453707.1">
    <property type="nucleotide sequence ID" value="NZ_CP017675.1"/>
</dbReference>
<sequence>MSTLLSANLVESADMVPVVGMRHLGLVESLLESVLQQECGQHLVDLLRQLQSVCLLEGKAQSVASAEAAALVEQLDLNAAIRATRAFALYFQLINIVEQYHEQCEKKRRQKLPATSGNGHAPPTWSYLEQSLAPPEEVGSLRWLFPHLKRINVPPGRIQTVIDQMEMRLVFTAHPTEIVRHTIRDRQRRIGHLLAKLDWTEAGLTQGITALWEVEAVQAELSEEIRLWWRTDELHQIKPTVLDEVDYTLHYFQEVLFDAVPLLYERFRQSLHATFPNLRPPKLDFCQFGSWVGADRDGNPAVTPQVTWQTAVFQRSMVLKKYLKSIDKLTSLLSLSLHWSNVLPELLESLEQDKLQMAEVYDQYAIRYRQEPYRLKLAYMHQRLRNTLERNQQLTHPDCVLPAGLVYYPTGAEFLGELDLIHRSLQASGLTCRALEHLLIQVASFGFILARLDIRQESSRHEQALAEIAQYVQVLPQNYLEMGEVERCAWLLGELQTRRPLIPPRLPLSEATQETVATVQMVARLQQEFGAEICQTYIVSMSHSLSDLLEVWLLLKEAQIYDPVTHQSRVQVVPLFETVEDLQRSPQVMEQLFRLPWYQNYLRQGSEALQEVMLGYSDSNKDSGFLSSNWEIYKAQRALQRVAAQYGLSLRFFHGRGGSVGRGGGPTYEAILAQPGDTINGQIKITEQGEVLASKYSLPELCLFNLENVSTAVLQASSLKLGFDEITPWHEIMDELAQRSRQHYRQLIYEQPDFLDFFHQVTPIEEISQLQISSRPSRRKGKRDFSSLRAIPWVFSWTQTRLLLPAWYGLGTALAEFVAQSPEEHLKLLCYFHAKWPFFRMVISKAEMTLAKVDLKMAHHYLEQLAQPQDKPRFEPLFTQITEEYQRTREMVLTITHRERLLDEDVHLQQSVQLRNGTIVPLGFLQVSLLKRLRQPQPAGLSSRYSKSELLRGALLTINGIAAGMRNTG</sequence>
<evidence type="ECO:0000256" key="5">
    <source>
        <dbReference type="ARBA" id="ARBA00022419"/>
    </source>
</evidence>
<feature type="active site" evidence="10 11">
    <location>
        <position position="174"/>
    </location>
</feature>
<dbReference type="OrthoDB" id="9768133at2"/>
<evidence type="ECO:0000256" key="7">
    <source>
        <dbReference type="ARBA" id="ARBA00023239"/>
    </source>
</evidence>
<dbReference type="InterPro" id="IPR021135">
    <property type="entry name" value="PEP_COase"/>
</dbReference>
<dbReference type="PANTHER" id="PTHR30523">
    <property type="entry name" value="PHOSPHOENOLPYRUVATE CARBOXYLASE"/>
    <property type="match status" value="1"/>
</dbReference>
<evidence type="ECO:0000256" key="12">
    <source>
        <dbReference type="PROSITE-ProRule" id="PRU10112"/>
    </source>
</evidence>
<keyword evidence="13" id="KW-0670">Pyruvate</keyword>
<dbReference type="Gene3D" id="1.20.1440.90">
    <property type="entry name" value="Phosphoenolpyruvate/pyruvate domain"/>
    <property type="match status" value="1"/>
</dbReference>
<dbReference type="GO" id="GO:0000287">
    <property type="term" value="F:magnesium ion binding"/>
    <property type="evidence" value="ECO:0007669"/>
    <property type="project" value="UniProtKB-UniRule"/>
</dbReference>
<dbReference type="SUPFAM" id="SSF51621">
    <property type="entry name" value="Phosphoenolpyruvate/pyruvate domain"/>
    <property type="match status" value="1"/>
</dbReference>
<gene>
    <name evidence="10 13" type="primary">ppc</name>
    <name evidence="13" type="ORF">GlitD10_0734</name>
</gene>
<dbReference type="AlphaFoldDB" id="A0A1J0AAT5"/>
<evidence type="ECO:0000313" key="14">
    <source>
        <dbReference type="Proteomes" id="UP000180235"/>
    </source>
</evidence>
<dbReference type="InterPro" id="IPR022805">
    <property type="entry name" value="PEP_COase_bac/pln-type"/>
</dbReference>
<evidence type="ECO:0000256" key="10">
    <source>
        <dbReference type="HAMAP-Rule" id="MF_00595"/>
    </source>
</evidence>
<dbReference type="Pfam" id="PF00311">
    <property type="entry name" value="PEPcase"/>
    <property type="match status" value="1"/>
</dbReference>
<keyword evidence="6 10" id="KW-0460">Magnesium</keyword>
<comment type="function">
    <text evidence="2 10">Forms oxaloacetate, a four-carbon dicarboxylic acid source for the tricarboxylic acid cycle.</text>
</comment>
<dbReference type="PANTHER" id="PTHR30523:SF6">
    <property type="entry name" value="PHOSPHOENOLPYRUVATE CARBOXYLASE"/>
    <property type="match status" value="1"/>
</dbReference>
<evidence type="ECO:0000256" key="8">
    <source>
        <dbReference type="ARBA" id="ARBA00023300"/>
    </source>
</evidence>
<dbReference type="Proteomes" id="UP000180235">
    <property type="component" value="Chromosome"/>
</dbReference>
<dbReference type="PROSITE" id="PS00781">
    <property type="entry name" value="PEPCASE_1"/>
    <property type="match status" value="1"/>
</dbReference>
<evidence type="ECO:0000256" key="6">
    <source>
        <dbReference type="ARBA" id="ARBA00022842"/>
    </source>
</evidence>
<dbReference type="GO" id="GO:0005829">
    <property type="term" value="C:cytosol"/>
    <property type="evidence" value="ECO:0007669"/>
    <property type="project" value="TreeGrafter"/>
</dbReference>
<dbReference type="InterPro" id="IPR033129">
    <property type="entry name" value="PEPCASE_His_AS"/>
</dbReference>
<dbReference type="InterPro" id="IPR018129">
    <property type="entry name" value="PEP_COase_Lys_AS"/>
</dbReference>
<dbReference type="GO" id="GO:0006099">
    <property type="term" value="P:tricarboxylic acid cycle"/>
    <property type="evidence" value="ECO:0007669"/>
    <property type="project" value="InterPro"/>
</dbReference>
<proteinExistence type="inferred from homology"/>